<dbReference type="PANTHER" id="PTHR48219">
    <property type="entry name" value="VACUOLAR PROTEIN SORTING-ASSOCIATED PROTEIN 62-RELATED"/>
    <property type="match status" value="1"/>
</dbReference>
<evidence type="ECO:0000313" key="1">
    <source>
        <dbReference type="EMBL" id="KAF9756041.1"/>
    </source>
</evidence>
<comment type="caution">
    <text evidence="1">The sequence shown here is derived from an EMBL/GenBank/DDBJ whole genome shotgun (WGS) entry which is preliminary data.</text>
</comment>
<dbReference type="AlphaFoldDB" id="A0A8H7NI21"/>
<sequence>MANPATDNGEFIRVMTSSFDPIWNDKGSGAARDGAFWHPKAQAHLRPMGSIAVGNYSNINGNYSAILVGANPNVSTKGVQPPVASPEGYNQIWNDKGSGAEKDGSIWRPVAPSGYVAMGDIAQSGYSQPDTNRIWCLRADLAKNARYGTQSIWDDKKSGADKDVSVWEIQSNLKGADDPKIVQINSFRASQNYSPPDTSFAVLPEI</sequence>
<accession>A0A8H7NI21</accession>
<dbReference type="Proteomes" id="UP000616885">
    <property type="component" value="Unassembled WGS sequence"/>
</dbReference>
<proteinExistence type="predicted"/>
<dbReference type="Pfam" id="PF06101">
    <property type="entry name" value="Vps62"/>
    <property type="match status" value="1"/>
</dbReference>
<evidence type="ECO:0000313" key="2">
    <source>
        <dbReference type="Proteomes" id="UP000616885"/>
    </source>
</evidence>
<dbReference type="EMBL" id="JADCTT010000003">
    <property type="protein sequence ID" value="KAF9756041.1"/>
    <property type="molecule type" value="Genomic_DNA"/>
</dbReference>
<protein>
    <recommendedName>
        <fullName evidence="3">DUF946 domain-containing protein</fullName>
    </recommendedName>
</protein>
<dbReference type="InterPro" id="IPR009291">
    <property type="entry name" value="Vps62"/>
</dbReference>
<gene>
    <name evidence="1" type="ORF">IM811_011482</name>
</gene>
<dbReference type="PANTHER" id="PTHR48219:SF2">
    <property type="entry name" value="VACUOLAR PROTEIN SORTING-ASSOCIATED PROTEIN 62"/>
    <property type="match status" value="1"/>
</dbReference>
<organism evidence="1 2">
    <name type="scientific">Bionectria ochroleuca</name>
    <name type="common">Gliocladium roseum</name>
    <dbReference type="NCBI Taxonomy" id="29856"/>
    <lineage>
        <taxon>Eukaryota</taxon>
        <taxon>Fungi</taxon>
        <taxon>Dikarya</taxon>
        <taxon>Ascomycota</taxon>
        <taxon>Pezizomycotina</taxon>
        <taxon>Sordariomycetes</taxon>
        <taxon>Hypocreomycetidae</taxon>
        <taxon>Hypocreales</taxon>
        <taxon>Bionectriaceae</taxon>
        <taxon>Clonostachys</taxon>
    </lineage>
</organism>
<evidence type="ECO:0008006" key="3">
    <source>
        <dbReference type="Google" id="ProtNLM"/>
    </source>
</evidence>
<reference evidence="1" key="1">
    <citation type="submission" date="2020-10" db="EMBL/GenBank/DDBJ databases">
        <title>High-Quality Genome Resource of Clonostachys rosea strain S41 by Oxford Nanopore Long-Read Sequencing.</title>
        <authorList>
            <person name="Wang H."/>
        </authorList>
    </citation>
    <scope>NUCLEOTIDE SEQUENCE</scope>
    <source>
        <strain evidence="1">S41</strain>
    </source>
</reference>
<name>A0A8H7NI21_BIOOC</name>